<keyword evidence="5" id="KW-0325">Glycoprotein</keyword>
<dbReference type="GO" id="GO:0008061">
    <property type="term" value="F:chitin binding"/>
    <property type="evidence" value="ECO:0007669"/>
    <property type="project" value="UniProtKB-KW"/>
</dbReference>
<dbReference type="PANTHER" id="PTHR23301">
    <property type="entry name" value="CHITIN BINDING PERITROPHIN-A"/>
    <property type="match status" value="1"/>
</dbReference>
<keyword evidence="9" id="KW-1185">Reference proteome</keyword>
<dbReference type="STRING" id="7395.A0A1A9UDY4"/>
<dbReference type="Pfam" id="PF01607">
    <property type="entry name" value="CBM_14"/>
    <property type="match status" value="2"/>
</dbReference>
<dbReference type="GO" id="GO:0005576">
    <property type="term" value="C:extracellular region"/>
    <property type="evidence" value="ECO:0007669"/>
    <property type="project" value="InterPro"/>
</dbReference>
<feature type="compositionally biased region" description="Low complexity" evidence="6">
    <location>
        <begin position="165"/>
        <end position="203"/>
    </location>
</feature>
<evidence type="ECO:0000256" key="1">
    <source>
        <dbReference type="ARBA" id="ARBA00022669"/>
    </source>
</evidence>
<evidence type="ECO:0000256" key="4">
    <source>
        <dbReference type="ARBA" id="ARBA00023157"/>
    </source>
</evidence>
<evidence type="ECO:0000313" key="8">
    <source>
        <dbReference type="EnsemblMetazoa" id="GAUT001532-PA"/>
    </source>
</evidence>
<dbReference type="SUPFAM" id="SSF57625">
    <property type="entry name" value="Invertebrate chitin-binding proteins"/>
    <property type="match status" value="2"/>
</dbReference>
<protein>
    <recommendedName>
        <fullName evidence="7">Chitin-binding type-2 domain-containing protein</fullName>
    </recommendedName>
</protein>
<dbReference type="EnsemblMetazoa" id="GAUT001532-RA">
    <property type="protein sequence ID" value="GAUT001532-PA"/>
    <property type="gene ID" value="GAUT001532"/>
</dbReference>
<dbReference type="Gene3D" id="2.170.140.10">
    <property type="entry name" value="Chitin binding domain"/>
    <property type="match status" value="2"/>
</dbReference>
<evidence type="ECO:0000256" key="2">
    <source>
        <dbReference type="ARBA" id="ARBA00022729"/>
    </source>
</evidence>
<dbReference type="PRINTS" id="PR01217">
    <property type="entry name" value="PRICHEXTENSN"/>
</dbReference>
<evidence type="ECO:0000256" key="5">
    <source>
        <dbReference type="ARBA" id="ARBA00023180"/>
    </source>
</evidence>
<feature type="compositionally biased region" description="Low complexity" evidence="6">
    <location>
        <begin position="285"/>
        <end position="306"/>
    </location>
</feature>
<dbReference type="InterPro" id="IPR036508">
    <property type="entry name" value="Chitin-bd_dom_sf"/>
</dbReference>
<feature type="region of interest" description="Disordered" evidence="6">
    <location>
        <begin position="163"/>
        <end position="203"/>
    </location>
</feature>
<organism evidence="8 9">
    <name type="scientific">Glossina austeni</name>
    <name type="common">Savannah tsetse fly</name>
    <dbReference type="NCBI Taxonomy" id="7395"/>
    <lineage>
        <taxon>Eukaryota</taxon>
        <taxon>Metazoa</taxon>
        <taxon>Ecdysozoa</taxon>
        <taxon>Arthropoda</taxon>
        <taxon>Hexapoda</taxon>
        <taxon>Insecta</taxon>
        <taxon>Pterygota</taxon>
        <taxon>Neoptera</taxon>
        <taxon>Endopterygota</taxon>
        <taxon>Diptera</taxon>
        <taxon>Brachycera</taxon>
        <taxon>Muscomorpha</taxon>
        <taxon>Hippoboscoidea</taxon>
        <taxon>Glossinidae</taxon>
        <taxon>Glossina</taxon>
    </lineage>
</organism>
<dbReference type="InterPro" id="IPR051940">
    <property type="entry name" value="Chitin_bind-dev_reg"/>
</dbReference>
<dbReference type="AlphaFoldDB" id="A0A1A9UDY4"/>
<feature type="domain" description="Chitin-binding type-2" evidence="7">
    <location>
        <begin position="63"/>
        <end position="120"/>
    </location>
</feature>
<keyword evidence="2" id="KW-0732">Signal</keyword>
<dbReference type="PROSITE" id="PS50940">
    <property type="entry name" value="CHIT_BIND_II"/>
    <property type="match status" value="2"/>
</dbReference>
<keyword evidence="4" id="KW-1015">Disulfide bond</keyword>
<reference evidence="8" key="1">
    <citation type="submission" date="2020-05" db="UniProtKB">
        <authorList>
            <consortium name="EnsemblMetazoa"/>
        </authorList>
    </citation>
    <scope>IDENTIFICATION</scope>
    <source>
        <strain evidence="8">TTRI</strain>
    </source>
</reference>
<dbReference type="VEuPathDB" id="VectorBase:GAUT001532"/>
<accession>A0A1A9UDY4</accession>
<name>A0A1A9UDY4_GLOAU</name>
<keyword evidence="3" id="KW-0677">Repeat</keyword>
<evidence type="ECO:0000259" key="7">
    <source>
        <dbReference type="PROSITE" id="PS50940"/>
    </source>
</evidence>
<dbReference type="Proteomes" id="UP000078200">
    <property type="component" value="Unassembled WGS sequence"/>
</dbReference>
<evidence type="ECO:0000256" key="6">
    <source>
        <dbReference type="SAM" id="MobiDB-lite"/>
    </source>
</evidence>
<sequence length="374" mass="41082">KSAEISCLVSNISESIVHITYTPYIRFWRGSIRNNMKIYLLLLFTVQSVPSYVQAYARGLRYVPDCTFYKDGALLPDHTSCSNYFICVDDKAVKQKCPPGYYFDRSASICDLAFMVKCDDVYYGETGMGHSVFGSYFPHKLIPNIFFEKKYAYDNDRRIDSPSATTTCKPNTPSSTTTCKPSTPSVSTPPTTCEPSTPAISTPITTFEPSAPITTTTTCEPSTPAISTPITSCEPSTPSVSTPSTTCEPSTPAISTPITTFEPSAPITTTTTCEPSTRAISTPISSCEPSTPSVSTPSTTCEPSTPAISTPITSFEPSAPITPITSYVRHCRRYYVCHRGRARRMRCPLGQWYDSDERSCRDRRFVSSCAVSRN</sequence>
<keyword evidence="1" id="KW-0147">Chitin-binding</keyword>
<evidence type="ECO:0000313" key="9">
    <source>
        <dbReference type="Proteomes" id="UP000078200"/>
    </source>
</evidence>
<proteinExistence type="predicted"/>
<feature type="domain" description="Chitin-binding type-2" evidence="7">
    <location>
        <begin position="298"/>
        <end position="371"/>
    </location>
</feature>
<dbReference type="InterPro" id="IPR002557">
    <property type="entry name" value="Chitin-bd_dom"/>
</dbReference>
<evidence type="ECO:0000256" key="3">
    <source>
        <dbReference type="ARBA" id="ARBA00022737"/>
    </source>
</evidence>
<dbReference type="PANTHER" id="PTHR23301:SF0">
    <property type="entry name" value="CHITIN-BINDING TYPE-2 DOMAIN-CONTAINING PROTEIN-RELATED"/>
    <property type="match status" value="1"/>
</dbReference>
<dbReference type="SMART" id="SM00494">
    <property type="entry name" value="ChtBD2"/>
    <property type="match status" value="2"/>
</dbReference>
<feature type="region of interest" description="Disordered" evidence="6">
    <location>
        <begin position="284"/>
        <end position="314"/>
    </location>
</feature>
<feature type="region of interest" description="Disordered" evidence="6">
    <location>
        <begin position="227"/>
        <end position="256"/>
    </location>
</feature>